<dbReference type="GO" id="GO:0046390">
    <property type="term" value="P:ribose phosphate biosynthetic process"/>
    <property type="evidence" value="ECO:0007669"/>
    <property type="project" value="TreeGrafter"/>
</dbReference>
<dbReference type="SUPFAM" id="SSF53254">
    <property type="entry name" value="Phosphoglycerate mutase-like"/>
    <property type="match status" value="1"/>
</dbReference>
<reference evidence="1" key="2">
    <citation type="journal article" date="2023" name="IMA Fungus">
        <title>Comparative genomic study of the Penicillium genus elucidates a diverse pangenome and 15 lateral gene transfer events.</title>
        <authorList>
            <person name="Petersen C."/>
            <person name="Sorensen T."/>
            <person name="Nielsen M.R."/>
            <person name="Sondergaard T.E."/>
            <person name="Sorensen J.L."/>
            <person name="Fitzpatrick D.A."/>
            <person name="Frisvad J.C."/>
            <person name="Nielsen K.L."/>
        </authorList>
    </citation>
    <scope>NUCLEOTIDE SEQUENCE</scope>
    <source>
        <strain evidence="1">IBT 34128</strain>
    </source>
</reference>
<sequence length="287" mass="32444">MASASARIFLVRHGETDWIVGGKHNSRTEVPLSKTGEREVDRIQQFLVGPDALIDPQNVARVYCSPRCSARRTVELLELGIHNHQHFYDRESNSRETTGSKMRVETAEPNIQVTPCLQEWDYGDYEGLTLRDIHQLRQKQAQEQERQEWNIWRDGCPGGSMSPKQVSDRLDSLIQEIKSFIEKSSTTWPSGQIEGARSQQAQDIVCVGHGHVLAALALRWVGSSLMAGHMRLIFEPGGVAVLGYEPLFHIINTWHFTNLYNSSFEHDNPNHPAILVGRKPGKSDRTL</sequence>
<evidence type="ECO:0000313" key="1">
    <source>
        <dbReference type="EMBL" id="KAJ5105346.1"/>
    </source>
</evidence>
<keyword evidence="2" id="KW-1185">Reference proteome</keyword>
<protein>
    <submittedName>
        <fullName evidence="1">Uncharacterized protein</fullName>
    </submittedName>
</protein>
<dbReference type="PANTHER" id="PTHR48100:SF15">
    <property type="entry name" value="SEDOHEPTULOSE 1,7-BISPHOSPHATASE"/>
    <property type="match status" value="1"/>
</dbReference>
<name>A0A9W9KGU6_9EURO</name>
<reference evidence="1" key="1">
    <citation type="submission" date="2022-11" db="EMBL/GenBank/DDBJ databases">
        <authorList>
            <person name="Petersen C."/>
        </authorList>
    </citation>
    <scope>NUCLEOTIDE SEQUENCE</scope>
    <source>
        <strain evidence="1">IBT 34128</strain>
    </source>
</reference>
<dbReference type="OrthoDB" id="4818801at2759"/>
<dbReference type="AlphaFoldDB" id="A0A9W9KGU6"/>
<comment type="caution">
    <text evidence="1">The sequence shown here is derived from an EMBL/GenBank/DDBJ whole genome shotgun (WGS) entry which is preliminary data.</text>
</comment>
<dbReference type="Gene3D" id="3.40.50.1240">
    <property type="entry name" value="Phosphoglycerate mutase-like"/>
    <property type="match status" value="1"/>
</dbReference>
<gene>
    <name evidence="1" type="ORF">NUU61_002693</name>
</gene>
<accession>A0A9W9KGU6</accession>
<dbReference type="InterPro" id="IPR050275">
    <property type="entry name" value="PGM_Phosphatase"/>
</dbReference>
<dbReference type="InterPro" id="IPR029033">
    <property type="entry name" value="His_PPase_superfam"/>
</dbReference>
<dbReference type="Pfam" id="PF00300">
    <property type="entry name" value="His_Phos_1"/>
    <property type="match status" value="2"/>
</dbReference>
<dbReference type="PANTHER" id="PTHR48100">
    <property type="entry name" value="BROAD-SPECIFICITY PHOSPHATASE YOR283W-RELATED"/>
    <property type="match status" value="1"/>
</dbReference>
<dbReference type="CDD" id="cd07067">
    <property type="entry name" value="HP_PGM_like"/>
    <property type="match status" value="1"/>
</dbReference>
<proteinExistence type="predicted"/>
<dbReference type="InterPro" id="IPR013078">
    <property type="entry name" value="His_Pase_superF_clade-1"/>
</dbReference>
<dbReference type="GeneID" id="81392443"/>
<dbReference type="Proteomes" id="UP001141434">
    <property type="component" value="Unassembled WGS sequence"/>
</dbReference>
<dbReference type="SMART" id="SM00855">
    <property type="entry name" value="PGAM"/>
    <property type="match status" value="1"/>
</dbReference>
<evidence type="ECO:0000313" key="2">
    <source>
        <dbReference type="Proteomes" id="UP001141434"/>
    </source>
</evidence>
<dbReference type="EMBL" id="JAPMSZ010000004">
    <property type="protein sequence ID" value="KAJ5105346.1"/>
    <property type="molecule type" value="Genomic_DNA"/>
</dbReference>
<dbReference type="GO" id="GO:0050278">
    <property type="term" value="F:sedoheptulose-bisphosphatase activity"/>
    <property type="evidence" value="ECO:0007669"/>
    <property type="project" value="TreeGrafter"/>
</dbReference>
<organism evidence="1 2">
    <name type="scientific">Penicillium alfredii</name>
    <dbReference type="NCBI Taxonomy" id="1506179"/>
    <lineage>
        <taxon>Eukaryota</taxon>
        <taxon>Fungi</taxon>
        <taxon>Dikarya</taxon>
        <taxon>Ascomycota</taxon>
        <taxon>Pezizomycotina</taxon>
        <taxon>Eurotiomycetes</taxon>
        <taxon>Eurotiomycetidae</taxon>
        <taxon>Eurotiales</taxon>
        <taxon>Aspergillaceae</taxon>
        <taxon>Penicillium</taxon>
    </lineage>
</organism>
<dbReference type="RefSeq" id="XP_056514342.1">
    <property type="nucleotide sequence ID" value="XM_056653275.1"/>
</dbReference>